<sequence>MTSPDVKTITYKYPLKALVEHPPPGHAPPAPFLHRLFPGSSSGSSPSSSSTEIVIQTRQMVQGDKRLTITTLTVPSSILITPIRVDKHKHKHKDKDDNESMIEIFPYPLSNCSPDLIKRSPSDYISTLLLDDRRTEKGFSMRLVDGGSDGEFRLNERFRSLGRGHPNEPLREVDWDEVVGLGRGCTEIVFRREPGDVFEGIEVGLDLREEEAWFDGNGNKAEHHENGMHPAEEEHLQRKRMRISFSTPKERERGIPKMGKILISYRFMSNSDK</sequence>
<reference evidence="1" key="3">
    <citation type="submission" date="2014-01" db="EMBL/GenBank/DDBJ databases">
        <title>Evolution of pathogenesis and genome organization in the Tremellales.</title>
        <authorList>
            <person name="Cuomo C."/>
            <person name="Litvintseva A."/>
            <person name="Heitman J."/>
            <person name="Chen Y."/>
            <person name="Sun S."/>
            <person name="Springer D."/>
            <person name="Dromer F."/>
            <person name="Young S."/>
            <person name="Zeng Q."/>
            <person name="Chapman S."/>
            <person name="Gujja S."/>
            <person name="Saif S."/>
            <person name="Birren B."/>
        </authorList>
    </citation>
    <scope>NUCLEOTIDE SEQUENCE</scope>
    <source>
        <strain evidence="1">CBS 10118</strain>
    </source>
</reference>
<reference evidence="1" key="1">
    <citation type="submission" date="2013-07" db="EMBL/GenBank/DDBJ databases">
        <title>The Genome Sequence of Cryptococcus bestiolae CBS10118.</title>
        <authorList>
            <consortium name="The Broad Institute Genome Sequencing Platform"/>
            <person name="Cuomo C."/>
            <person name="Litvintseva A."/>
            <person name="Chen Y."/>
            <person name="Heitman J."/>
            <person name="Sun S."/>
            <person name="Springer D."/>
            <person name="Dromer F."/>
            <person name="Young S.K."/>
            <person name="Zeng Q."/>
            <person name="Gargeya S."/>
            <person name="Fitzgerald M."/>
            <person name="Abouelleil A."/>
            <person name="Alvarado L."/>
            <person name="Berlin A.M."/>
            <person name="Chapman S.B."/>
            <person name="Dewar J."/>
            <person name="Goldberg J."/>
            <person name="Griggs A."/>
            <person name="Gujja S."/>
            <person name="Hansen M."/>
            <person name="Howarth C."/>
            <person name="Imamovic A."/>
            <person name="Larimer J."/>
            <person name="McCowan C."/>
            <person name="Murphy C."/>
            <person name="Pearson M."/>
            <person name="Priest M."/>
            <person name="Roberts A."/>
            <person name="Saif S."/>
            <person name="Shea T."/>
            <person name="Sykes S."/>
            <person name="Wortman J."/>
            <person name="Nusbaum C."/>
            <person name="Birren B."/>
        </authorList>
    </citation>
    <scope>NUCLEOTIDE SEQUENCE [LARGE SCALE GENOMIC DNA]</scope>
    <source>
        <strain evidence="1">CBS 10118</strain>
    </source>
</reference>
<evidence type="ECO:0000313" key="2">
    <source>
        <dbReference type="EMBL" id="WVW78505.1"/>
    </source>
</evidence>
<dbReference type="RefSeq" id="XP_019047226.1">
    <property type="nucleotide sequence ID" value="XM_019190478.1"/>
</dbReference>
<organism evidence="1">
    <name type="scientific">Kwoniella bestiolae CBS 10118</name>
    <dbReference type="NCBI Taxonomy" id="1296100"/>
    <lineage>
        <taxon>Eukaryota</taxon>
        <taxon>Fungi</taxon>
        <taxon>Dikarya</taxon>
        <taxon>Basidiomycota</taxon>
        <taxon>Agaricomycotina</taxon>
        <taxon>Tremellomycetes</taxon>
        <taxon>Tremellales</taxon>
        <taxon>Cryptococcaceae</taxon>
        <taxon>Kwoniella</taxon>
    </lineage>
</organism>
<dbReference type="EMBL" id="CP144541">
    <property type="protein sequence ID" value="WVW78505.1"/>
    <property type="molecule type" value="Genomic_DNA"/>
</dbReference>
<protein>
    <submittedName>
        <fullName evidence="1">Uncharacterized protein</fullName>
    </submittedName>
</protein>
<dbReference type="VEuPathDB" id="FungiDB:I302_03834"/>
<dbReference type="Proteomes" id="UP000092730">
    <property type="component" value="Chromosome 1"/>
</dbReference>
<gene>
    <name evidence="1" type="ORF">I302_03834</name>
    <name evidence="2" type="ORF">I302_100460</name>
</gene>
<dbReference type="EMBL" id="KI894020">
    <property type="protein sequence ID" value="OCF26156.1"/>
    <property type="molecule type" value="Genomic_DNA"/>
</dbReference>
<name>A0A1B9G561_9TREE</name>
<evidence type="ECO:0000313" key="1">
    <source>
        <dbReference type="EMBL" id="OCF26156.1"/>
    </source>
</evidence>
<dbReference type="AlphaFoldDB" id="A0A1B9G561"/>
<reference evidence="2" key="4">
    <citation type="submission" date="2024-02" db="EMBL/GenBank/DDBJ databases">
        <title>Comparative genomics of Cryptococcus and Kwoniella reveals pathogenesis evolution and contrasting modes of karyotype evolution via chromosome fusion or intercentromeric recombination.</title>
        <authorList>
            <person name="Coelho M.A."/>
            <person name="David-Palma M."/>
            <person name="Shea T."/>
            <person name="Bowers K."/>
            <person name="McGinley-Smith S."/>
            <person name="Mohammad A.W."/>
            <person name="Gnirke A."/>
            <person name="Yurkov A.M."/>
            <person name="Nowrousian M."/>
            <person name="Sun S."/>
            <person name="Cuomo C.A."/>
            <person name="Heitman J."/>
        </authorList>
    </citation>
    <scope>NUCLEOTIDE SEQUENCE</scope>
    <source>
        <strain evidence="2">CBS 10118</strain>
    </source>
</reference>
<accession>A0A1B9G561</accession>
<evidence type="ECO:0000313" key="3">
    <source>
        <dbReference type="Proteomes" id="UP000092730"/>
    </source>
</evidence>
<reference evidence="2" key="2">
    <citation type="submission" date="2013-07" db="EMBL/GenBank/DDBJ databases">
        <authorList>
            <consortium name="The Broad Institute Genome Sequencing Platform"/>
            <person name="Cuomo C."/>
            <person name="Litvintseva A."/>
            <person name="Chen Y."/>
            <person name="Heitman J."/>
            <person name="Sun S."/>
            <person name="Springer D."/>
            <person name="Dromer F."/>
            <person name="Young S.K."/>
            <person name="Zeng Q."/>
            <person name="Gargeya S."/>
            <person name="Fitzgerald M."/>
            <person name="Abouelleil A."/>
            <person name="Alvarado L."/>
            <person name="Berlin A.M."/>
            <person name="Chapman S.B."/>
            <person name="Dewar J."/>
            <person name="Goldberg J."/>
            <person name="Griggs A."/>
            <person name="Gujja S."/>
            <person name="Hansen M."/>
            <person name="Howarth C."/>
            <person name="Imamovic A."/>
            <person name="Larimer J."/>
            <person name="McCowan C."/>
            <person name="Murphy C."/>
            <person name="Pearson M."/>
            <person name="Priest M."/>
            <person name="Roberts A."/>
            <person name="Saif S."/>
            <person name="Shea T."/>
            <person name="Sykes S."/>
            <person name="Wortman J."/>
            <person name="Nusbaum C."/>
            <person name="Birren B."/>
        </authorList>
    </citation>
    <scope>NUCLEOTIDE SEQUENCE</scope>
    <source>
        <strain evidence="2">CBS 10118</strain>
    </source>
</reference>
<proteinExistence type="predicted"/>
<keyword evidence="3" id="KW-1185">Reference proteome</keyword>
<dbReference type="KEGG" id="kbi:30208233"/>
<dbReference type="GeneID" id="30208233"/>